<dbReference type="InterPro" id="IPR046796">
    <property type="entry name" value="Transposase_32_dom"/>
</dbReference>
<reference evidence="3" key="1">
    <citation type="submission" date="2020-08" db="EMBL/GenBank/DDBJ databases">
        <title>Plant Genome Project.</title>
        <authorList>
            <person name="Zhang R.-G."/>
        </authorList>
    </citation>
    <scope>NUCLEOTIDE SEQUENCE</scope>
    <source>
        <strain evidence="3">WSP0</strain>
        <tissue evidence="3">Leaf</tissue>
    </source>
</reference>
<dbReference type="AlphaFoldDB" id="A0AAV6KGL1"/>
<dbReference type="Proteomes" id="UP000823749">
    <property type="component" value="Chromosome 4"/>
</dbReference>
<feature type="region of interest" description="Disordered" evidence="1">
    <location>
        <begin position="285"/>
        <end position="304"/>
    </location>
</feature>
<evidence type="ECO:0000313" key="3">
    <source>
        <dbReference type="EMBL" id="KAG5551576.1"/>
    </source>
</evidence>
<evidence type="ECO:0000313" key="4">
    <source>
        <dbReference type="Proteomes" id="UP000823749"/>
    </source>
</evidence>
<feature type="domain" description="Putative plant transposon protein" evidence="2">
    <location>
        <begin position="86"/>
        <end position="263"/>
    </location>
</feature>
<feature type="region of interest" description="Disordered" evidence="1">
    <location>
        <begin position="363"/>
        <end position="391"/>
    </location>
</feature>
<keyword evidence="4" id="KW-1185">Reference proteome</keyword>
<feature type="region of interest" description="Disordered" evidence="1">
    <location>
        <begin position="1"/>
        <end position="51"/>
    </location>
</feature>
<dbReference type="EMBL" id="JACTNZ010000004">
    <property type="protein sequence ID" value="KAG5551576.1"/>
    <property type="molecule type" value="Genomic_DNA"/>
</dbReference>
<comment type="caution">
    <text evidence="3">The sequence shown here is derived from an EMBL/GenBank/DDBJ whole genome shotgun (WGS) entry which is preliminary data.</text>
</comment>
<organism evidence="3 4">
    <name type="scientific">Rhododendron griersonianum</name>
    <dbReference type="NCBI Taxonomy" id="479676"/>
    <lineage>
        <taxon>Eukaryota</taxon>
        <taxon>Viridiplantae</taxon>
        <taxon>Streptophyta</taxon>
        <taxon>Embryophyta</taxon>
        <taxon>Tracheophyta</taxon>
        <taxon>Spermatophyta</taxon>
        <taxon>Magnoliopsida</taxon>
        <taxon>eudicotyledons</taxon>
        <taxon>Gunneridae</taxon>
        <taxon>Pentapetalae</taxon>
        <taxon>asterids</taxon>
        <taxon>Ericales</taxon>
        <taxon>Ericaceae</taxon>
        <taxon>Ericoideae</taxon>
        <taxon>Rhodoreae</taxon>
        <taxon>Rhododendron</taxon>
    </lineage>
</organism>
<sequence>MGTKKKGSAGAGPSIGPVQLNKRPLASVDEEEERRKKQKRDEKEREEEEERQEWMRQVKKKGFTCERQVDRTKLGPHDIIQVISNQGLDSFFDEIKGFKKGVVRKFYMNMVVHRKEKKIVSTIGSKTVTVTIDSIASYLKFERPEPSDVTYPKSWSCDDEVLVNALTDKPDSFSEGKFAAGSLRELFRLINMVVHFNLNPHGSQQTPNLDDGATLFVFSKGDEKVDWANWIWNVMMDFRVRGAANANIPFPAMVTKFCDEAGVKADKGDEEAHFGCPRAITAVTEKKSKSKSKPPRPVTIISSMPSGKKGVNRWEQYLSIIKCQGDVILENQCQMDKRVKRLEKGVSTLKRWMRWWMDRVGESSNNPYVPTEEDNEADTEEAVVQAGAAED</sequence>
<feature type="compositionally biased region" description="Acidic residues" evidence="1">
    <location>
        <begin position="371"/>
        <end position="381"/>
    </location>
</feature>
<protein>
    <recommendedName>
        <fullName evidence="2">Putative plant transposon protein domain-containing protein</fullName>
    </recommendedName>
</protein>
<evidence type="ECO:0000256" key="1">
    <source>
        <dbReference type="SAM" id="MobiDB-lite"/>
    </source>
</evidence>
<proteinExistence type="predicted"/>
<name>A0AAV6KGL1_9ERIC</name>
<dbReference type="Pfam" id="PF20167">
    <property type="entry name" value="Transposase_32"/>
    <property type="match status" value="1"/>
</dbReference>
<evidence type="ECO:0000259" key="2">
    <source>
        <dbReference type="Pfam" id="PF20167"/>
    </source>
</evidence>
<accession>A0AAV6KGL1</accession>
<feature type="compositionally biased region" description="Basic and acidic residues" evidence="1">
    <location>
        <begin position="33"/>
        <end position="43"/>
    </location>
</feature>
<gene>
    <name evidence="3" type="ORF">RHGRI_009847</name>
</gene>